<protein>
    <recommendedName>
        <fullName evidence="3">Antirestriction protein</fullName>
    </recommendedName>
</protein>
<dbReference type="EMBL" id="PQVW01000010">
    <property type="protein sequence ID" value="POZ22009.1"/>
    <property type="molecule type" value="Genomic_DNA"/>
</dbReference>
<gene>
    <name evidence="1" type="ORF">C3712_14395</name>
</gene>
<proteinExistence type="predicted"/>
<dbReference type="RefSeq" id="WP_103947352.1">
    <property type="nucleotide sequence ID" value="NZ_PQVR01000009.1"/>
</dbReference>
<accession>A0ABX5A0E1</accession>
<keyword evidence="2" id="KW-1185">Reference proteome</keyword>
<organism evidence="1 2">
    <name type="scientific">Lelliottia aquatilis</name>
    <dbReference type="NCBI Taxonomy" id="2080838"/>
    <lineage>
        <taxon>Bacteria</taxon>
        <taxon>Pseudomonadati</taxon>
        <taxon>Pseudomonadota</taxon>
        <taxon>Gammaproteobacteria</taxon>
        <taxon>Enterobacterales</taxon>
        <taxon>Enterobacteriaceae</taxon>
        <taxon>Lelliottia</taxon>
    </lineage>
</organism>
<evidence type="ECO:0008006" key="3">
    <source>
        <dbReference type="Google" id="ProtNLM"/>
    </source>
</evidence>
<dbReference type="Proteomes" id="UP000237025">
    <property type="component" value="Unassembled WGS sequence"/>
</dbReference>
<sequence length="84" mass="9539">MQHVPDDARQAEVYPLSLNEVPGCHSLSDDDLYAWCTHLLYRPGEFSLSPLSLVDGIWSSHCDENGYAQPCPSLRLKQHHQPHK</sequence>
<reference evidence="1 2" key="1">
    <citation type="submission" date="2018-02" db="EMBL/GenBank/DDBJ databases">
        <title>Lelliotia aquatilis sp. nov., isolated from drinking water.</title>
        <authorList>
            <person name="Kaempfer P."/>
            <person name="Glaeser S."/>
            <person name="Exner M."/>
            <person name="Doijad S."/>
            <person name="Chakraborty T."/>
        </authorList>
    </citation>
    <scope>NUCLEOTIDE SEQUENCE [LARGE SCALE GENOMIC DNA]</scope>
    <source>
        <strain evidence="1 2">6331-17</strain>
    </source>
</reference>
<evidence type="ECO:0000313" key="1">
    <source>
        <dbReference type="EMBL" id="POZ22009.1"/>
    </source>
</evidence>
<name>A0ABX5A0E1_9ENTR</name>
<evidence type="ECO:0000313" key="2">
    <source>
        <dbReference type="Proteomes" id="UP000237025"/>
    </source>
</evidence>
<comment type="caution">
    <text evidence="1">The sequence shown here is derived from an EMBL/GenBank/DDBJ whole genome shotgun (WGS) entry which is preliminary data.</text>
</comment>